<reference evidence="2" key="1">
    <citation type="submission" date="2017-02" db="UniProtKB">
        <authorList>
            <consortium name="WormBaseParasite"/>
        </authorList>
    </citation>
    <scope>IDENTIFICATION</scope>
</reference>
<evidence type="ECO:0000313" key="2">
    <source>
        <dbReference type="WBParaSite" id="HNAJ_0000461401-mRNA-1"/>
    </source>
</evidence>
<name>A0A0R3TC25_RODNA</name>
<dbReference type="AlphaFoldDB" id="A0A0R3TC25"/>
<dbReference type="WBParaSite" id="HNAJ_0000461401-mRNA-1">
    <property type="protein sequence ID" value="HNAJ_0000461401-mRNA-1"/>
    <property type="gene ID" value="HNAJ_0000461401"/>
</dbReference>
<accession>A0A0R3TC25</accession>
<protein>
    <submittedName>
        <fullName evidence="2">Secreted protein</fullName>
    </submittedName>
</protein>
<evidence type="ECO:0000256" key="1">
    <source>
        <dbReference type="SAM" id="SignalP"/>
    </source>
</evidence>
<organism evidence="2">
    <name type="scientific">Rodentolepis nana</name>
    <name type="common">Dwarf tapeworm</name>
    <name type="synonym">Hymenolepis nana</name>
    <dbReference type="NCBI Taxonomy" id="102285"/>
    <lineage>
        <taxon>Eukaryota</taxon>
        <taxon>Metazoa</taxon>
        <taxon>Spiralia</taxon>
        <taxon>Lophotrochozoa</taxon>
        <taxon>Platyhelminthes</taxon>
        <taxon>Cestoda</taxon>
        <taxon>Eucestoda</taxon>
        <taxon>Cyclophyllidea</taxon>
        <taxon>Hymenolepididae</taxon>
        <taxon>Rodentolepis</taxon>
    </lineage>
</organism>
<feature type="chain" id="PRO_5006448798" evidence="1">
    <location>
        <begin position="19"/>
        <end position="101"/>
    </location>
</feature>
<feature type="signal peptide" evidence="1">
    <location>
        <begin position="1"/>
        <end position="18"/>
    </location>
</feature>
<proteinExistence type="predicted"/>
<sequence length="101" mass="10197">LSKGIFTLLYTVVSITSTISPVGDLGGGIACHIGPERGPPQLKDLLILSSRRSIKAVAAAACWCGWGGGGRGLCKNGVGDTVRTGDAQKLVTGGLRVPGHG</sequence>
<keyword evidence="1" id="KW-0732">Signal</keyword>